<feature type="signal peptide" evidence="3">
    <location>
        <begin position="1"/>
        <end position="19"/>
    </location>
</feature>
<comment type="similarity">
    <text evidence="2">Belongs to the AB hydrolase superfamily. Epoxide hydrolase family.</text>
</comment>
<reference evidence="5" key="1">
    <citation type="submission" date="2015-10" db="EMBL/GenBank/DDBJ databases">
        <authorList>
            <person name="Regsiter A."/>
            <person name="william w."/>
        </authorList>
    </citation>
    <scope>NUCLEOTIDE SEQUENCE</scope>
    <source>
        <strain evidence="5">Montdore</strain>
    </source>
</reference>
<dbReference type="PRINTS" id="PR00111">
    <property type="entry name" value="ABHYDROLASE"/>
</dbReference>
<gene>
    <name evidence="5" type="ORF">GSTUAT00000545001</name>
</gene>
<keyword evidence="1" id="KW-0378">Hydrolase</keyword>
<evidence type="ECO:0000313" key="6">
    <source>
        <dbReference type="Proteomes" id="UP001412239"/>
    </source>
</evidence>
<dbReference type="InterPro" id="IPR029058">
    <property type="entry name" value="AB_hydrolase_fold"/>
</dbReference>
<sequence length="322" mass="35133">MMLALAITLTALLFSLTTKVPPFDSWPSRRIKLPEVLIHLKYHGTGPPLVLLHGQPQHSLTWHTIAPLLARDYTVIVPDGRGAGASGIPYPEKYTAEALAKDLDGILTALNISGKTFIVGHDLGSKAAAAYAHLHPEKVARLVVSEFALPGFGFEGFMVPDAHGSLNSNWHLSLFTVPDAAMFLLEGRERKLLQWFFWHAAYSGSAVSPEHLERYVYEYTKPGYLRSAIGWYSSVLEDAVFFERVLNGSKIEAPVLYLGGEASAPGELAKPYWEKVAKSVTAVTIPEGGHWIGDENPGFVAEQIGEFFGEVREGVPAAGLVN</sequence>
<evidence type="ECO:0000256" key="3">
    <source>
        <dbReference type="SAM" id="SignalP"/>
    </source>
</evidence>
<dbReference type="InterPro" id="IPR000639">
    <property type="entry name" value="Epox_hydrolase-like"/>
</dbReference>
<dbReference type="PRINTS" id="PR00412">
    <property type="entry name" value="EPOXHYDRLASE"/>
</dbReference>
<proteinExistence type="inferred from homology"/>
<evidence type="ECO:0000256" key="1">
    <source>
        <dbReference type="ARBA" id="ARBA00022801"/>
    </source>
</evidence>
<dbReference type="Proteomes" id="UP001412239">
    <property type="component" value="Unassembled WGS sequence"/>
</dbReference>
<feature type="domain" description="AB hydrolase-1" evidence="4">
    <location>
        <begin position="47"/>
        <end position="297"/>
    </location>
</feature>
<keyword evidence="3" id="KW-0732">Signal</keyword>
<dbReference type="GO" id="GO:0016787">
    <property type="term" value="F:hydrolase activity"/>
    <property type="evidence" value="ECO:0007669"/>
    <property type="project" value="UniProtKB-KW"/>
</dbReference>
<dbReference type="InterPro" id="IPR000073">
    <property type="entry name" value="AB_hydrolase_1"/>
</dbReference>
<name>A0A292Q8L5_9PEZI</name>
<keyword evidence="6" id="KW-1185">Reference proteome</keyword>
<dbReference type="AlphaFoldDB" id="A0A292Q8L5"/>
<accession>A0A292Q8L5</accession>
<dbReference type="Pfam" id="PF00561">
    <property type="entry name" value="Abhydrolase_1"/>
    <property type="match status" value="1"/>
</dbReference>
<evidence type="ECO:0000259" key="4">
    <source>
        <dbReference type="Pfam" id="PF00561"/>
    </source>
</evidence>
<feature type="chain" id="PRO_5012516473" description="AB hydrolase-1 domain-containing protein" evidence="3">
    <location>
        <begin position="20"/>
        <end position="322"/>
    </location>
</feature>
<evidence type="ECO:0000313" key="5">
    <source>
        <dbReference type="EMBL" id="CUS15288.1"/>
    </source>
</evidence>
<dbReference type="Gene3D" id="3.40.50.1820">
    <property type="entry name" value="alpha/beta hydrolase"/>
    <property type="match status" value="1"/>
</dbReference>
<evidence type="ECO:0000256" key="2">
    <source>
        <dbReference type="ARBA" id="ARBA00038334"/>
    </source>
</evidence>
<organism evidence="5 6">
    <name type="scientific">Tuber aestivum</name>
    <name type="common">summer truffle</name>
    <dbReference type="NCBI Taxonomy" id="59557"/>
    <lineage>
        <taxon>Eukaryota</taxon>
        <taxon>Fungi</taxon>
        <taxon>Dikarya</taxon>
        <taxon>Ascomycota</taxon>
        <taxon>Pezizomycotina</taxon>
        <taxon>Pezizomycetes</taxon>
        <taxon>Pezizales</taxon>
        <taxon>Tuberaceae</taxon>
        <taxon>Tuber</taxon>
    </lineage>
</organism>
<dbReference type="EMBL" id="LN890948">
    <property type="protein sequence ID" value="CUS15288.1"/>
    <property type="molecule type" value="Genomic_DNA"/>
</dbReference>
<dbReference type="SUPFAM" id="SSF53474">
    <property type="entry name" value="alpha/beta-Hydrolases"/>
    <property type="match status" value="1"/>
</dbReference>
<dbReference type="PANTHER" id="PTHR43329">
    <property type="entry name" value="EPOXIDE HYDROLASE"/>
    <property type="match status" value="1"/>
</dbReference>
<protein>
    <recommendedName>
        <fullName evidence="4">AB hydrolase-1 domain-containing protein</fullName>
    </recommendedName>
</protein>